<accession>A0ABM5V5H5</accession>
<dbReference type="Gene3D" id="3.40.50.300">
    <property type="entry name" value="P-loop containing nucleotide triphosphate hydrolases"/>
    <property type="match status" value="2"/>
</dbReference>
<dbReference type="CDD" id="cd18809">
    <property type="entry name" value="SF1_C_RecD"/>
    <property type="match status" value="1"/>
</dbReference>
<dbReference type="SUPFAM" id="SSF52540">
    <property type="entry name" value="P-loop containing nucleoside triphosphate hydrolases"/>
    <property type="match status" value="2"/>
</dbReference>
<dbReference type="Proteomes" id="UP000063429">
    <property type="component" value="Chromosome"/>
</dbReference>
<organism evidence="2 3">
    <name type="scientific">Herbaspirillum hiltneri N3</name>
    <dbReference type="NCBI Taxonomy" id="1262470"/>
    <lineage>
        <taxon>Bacteria</taxon>
        <taxon>Pseudomonadati</taxon>
        <taxon>Pseudomonadota</taxon>
        <taxon>Betaproteobacteria</taxon>
        <taxon>Burkholderiales</taxon>
        <taxon>Oxalobacteraceae</taxon>
        <taxon>Herbaspirillum</taxon>
    </lineage>
</organism>
<dbReference type="InterPro" id="IPR050534">
    <property type="entry name" value="Coronavir_polyprotein_1ab"/>
</dbReference>
<proteinExistence type="predicted"/>
<evidence type="ECO:0000313" key="3">
    <source>
        <dbReference type="Proteomes" id="UP000063429"/>
    </source>
</evidence>
<gene>
    <name evidence="2" type="ORF">F506_20255</name>
</gene>
<evidence type="ECO:0000259" key="1">
    <source>
        <dbReference type="SMART" id="SM00382"/>
    </source>
</evidence>
<dbReference type="InterPro" id="IPR027417">
    <property type="entry name" value="P-loop_NTPase"/>
</dbReference>
<dbReference type="RefSeq" id="WP_083458110.1">
    <property type="nucleotide sequence ID" value="NZ_CP011409.1"/>
</dbReference>
<name>A0ABM5V5H5_9BURK</name>
<dbReference type="PANTHER" id="PTHR43788">
    <property type="entry name" value="DNA2/NAM7 HELICASE FAMILY MEMBER"/>
    <property type="match status" value="1"/>
</dbReference>
<feature type="domain" description="AAA+ ATPase" evidence="1">
    <location>
        <begin position="633"/>
        <end position="871"/>
    </location>
</feature>
<keyword evidence="3" id="KW-1185">Reference proteome</keyword>
<protein>
    <recommendedName>
        <fullName evidence="1">AAA+ ATPase domain-containing protein</fullName>
    </recommendedName>
</protein>
<dbReference type="Pfam" id="PF13604">
    <property type="entry name" value="AAA_30"/>
    <property type="match status" value="1"/>
</dbReference>
<dbReference type="Pfam" id="PF13538">
    <property type="entry name" value="UvrD_C_2"/>
    <property type="match status" value="1"/>
</dbReference>
<sequence length="1256" mass="139726">MAFINHLSVRVPWHDDQWRGTVCKKPRENVACVALPEIAAKKMDDAEECVAGHRFDELSESELPPCVRERVSFMAPFALRRDFIHPYKRSATPEHRDLKAMTQQQPAFSATCIPFKWMRREHADTLSASWHLDFDPAREPTEPDWLVNSGWIQNGRNQRAMLDGFFSAIKPDDSLCFFYAKQTPFSDNARRVIVGIGRVKRVGKPLQYEREGRAADADTSYVWDVTIEHSIRPSDGDGFLLPYAELVAAQELGAVIDWDRCLAFSPEGLTAEFSYAAEHVSHDGAISALLECKHALEAARAVLVDGDAIPKALRWIDSRISELWNLRGAYPGLGAALTALGAQHGNFLALHLAEQLGDNEDPWPLVDKVMRNPISLPPTLRTIVTSDLTAVWKNLKPKRLELLKLLARFAVTNEQADRFFVSAVRSASGLDYVDEQLLDNPYVIYEGDRFSSPASDEHTLERVTLETIDRGAYPAEAVALKHPLPEPSRMSGALDKRRIRALVIGQLEHAAEAGGHTMLPEEMVILGIRSAKLEPPCPASEDVIEAVAEFFPYEVFRVALKGGKPALQLQRYVASKKMLSKEIHNRALIGRRFEIQNDWRARLDNLLPPLDEADKDEERARDEKAAALAELAASRFSILIGPAGAGKTTVLKALCEHEDIAKKGVLLLAPTGKARVQLSQKSGQDASTLAQFLLGCGARFDSRTGVYKTVVGAPYDGCKTVIVDEASMLTEDMLSALFDAIKGTVERIILVGDPRQLPPIGAGKPFFDAVTHLTPETDGQFPRVGKGYAELTIQRRHKASGETDSFPLDLQLANWFSGRPLAPGEDEVWSILGGPGDTTGRVTTHRWDSVEELRKTMLECLCKELDLKGVDDQQGFALSYGGVAKNDYVRFETGAASRVDDWQVLTPLRNDVFGAKDINRLLHRTFRKDAISWANNGRRSGARTTPPRGMEEIVYGDKVINVRNHKRKHVNPTEGALQYIANGEIGVVEGEIAASGSNHEPWRTKVEFSSQQGFVYNYGKSDFDADRGPSLELAFAVTVHKAQGSEFETTILVLPKKSRLISREMLYTALTRQKRRVVILHQGELADLQQLATDDNAVIPARFTNLFEKEAPELLPAPVQVAGKWLDEKLIHRSRRGTLLRSKSEVIIDDALAAHDIDAAYEVRFYGIDGKGYRLPDFTIEDQSLGRTILWEHCGMLADTGYAERWEKKLEWYRQNGVKLLSEGGGERASLVVTMDDARGGIDGKAIDELIEEIFD</sequence>
<dbReference type="InterPro" id="IPR027785">
    <property type="entry name" value="UvrD-like_helicase_C"/>
</dbReference>
<dbReference type="InterPro" id="IPR003593">
    <property type="entry name" value="AAA+_ATPase"/>
</dbReference>
<reference evidence="3" key="1">
    <citation type="journal article" date="2015" name="Genome Announc.">
        <title>Complete Genome Sequence of Herbaspirillum hiltneri N3 (DSM 17495), Isolated from Surface-Sterilized Wheat Roots.</title>
        <authorList>
            <person name="Guizelini D."/>
            <person name="Saizaki P.M."/>
            <person name="Coimbra N.A."/>
            <person name="Weiss V.A."/>
            <person name="Faoro H."/>
            <person name="Sfeir M.Z."/>
            <person name="Baura V.A."/>
            <person name="Monteiro R.A."/>
            <person name="Chubatsu L.S."/>
            <person name="Souza E.M."/>
            <person name="Cruz L.M."/>
            <person name="Pedrosa F.O."/>
            <person name="Raittz R.T."/>
            <person name="Marchaukoski J.N."/>
            <person name="Steffens M.B."/>
        </authorList>
    </citation>
    <scope>NUCLEOTIDE SEQUENCE [LARGE SCALE GENOMIC DNA]</scope>
    <source>
        <strain evidence="3">N3</strain>
    </source>
</reference>
<dbReference type="CDD" id="cd17933">
    <property type="entry name" value="DEXSc_RecD-like"/>
    <property type="match status" value="1"/>
</dbReference>
<dbReference type="SMART" id="SM00382">
    <property type="entry name" value="AAA"/>
    <property type="match status" value="1"/>
</dbReference>
<dbReference type="EMBL" id="CP011409">
    <property type="protein sequence ID" value="AKZ64674.1"/>
    <property type="molecule type" value="Genomic_DNA"/>
</dbReference>
<evidence type="ECO:0000313" key="2">
    <source>
        <dbReference type="EMBL" id="AKZ64674.1"/>
    </source>
</evidence>